<reference evidence="19 20" key="1">
    <citation type="submission" date="2017-01" db="EMBL/GenBank/DDBJ databases">
        <title>Genome analysis of Paenibacillus selenitrireducens ES3-24.</title>
        <authorList>
            <person name="Xu D."/>
            <person name="Yao R."/>
            <person name="Zheng S."/>
        </authorList>
    </citation>
    <scope>NUCLEOTIDE SEQUENCE [LARGE SCALE GENOMIC DNA]</scope>
    <source>
        <strain evidence="19 20">ES3-24</strain>
    </source>
</reference>
<feature type="transmembrane region" description="Helical" evidence="16">
    <location>
        <begin position="168"/>
        <end position="188"/>
    </location>
</feature>
<keyword evidence="5" id="KW-1003">Cell membrane</keyword>
<dbReference type="SUPFAM" id="SSF47384">
    <property type="entry name" value="Homodimeric domain of signal transducing histidine kinase"/>
    <property type="match status" value="1"/>
</dbReference>
<feature type="domain" description="Histidine kinase" evidence="17">
    <location>
        <begin position="270"/>
        <end position="486"/>
    </location>
</feature>
<dbReference type="PROSITE" id="PS50109">
    <property type="entry name" value="HIS_KIN"/>
    <property type="match status" value="1"/>
</dbReference>
<accession>A0A1T2X8K8</accession>
<keyword evidence="8 16" id="KW-0812">Transmembrane</keyword>
<evidence type="ECO:0000259" key="18">
    <source>
        <dbReference type="PROSITE" id="PS50885"/>
    </source>
</evidence>
<dbReference type="Pfam" id="PF00512">
    <property type="entry name" value="HisKA"/>
    <property type="match status" value="1"/>
</dbReference>
<evidence type="ECO:0000313" key="19">
    <source>
        <dbReference type="EMBL" id="OPA76217.1"/>
    </source>
</evidence>
<keyword evidence="6" id="KW-0597">Phosphoprotein</keyword>
<protein>
    <recommendedName>
        <fullName evidence="4">histidine kinase</fullName>
        <ecNumber evidence="4">2.7.13.3</ecNumber>
    </recommendedName>
</protein>
<keyword evidence="20" id="KW-1185">Reference proteome</keyword>
<keyword evidence="15" id="KW-0175">Coiled coil</keyword>
<dbReference type="PANTHER" id="PTHR45436:SF5">
    <property type="entry name" value="SENSOR HISTIDINE KINASE TRCS"/>
    <property type="match status" value="1"/>
</dbReference>
<dbReference type="STRING" id="1324314.BVG16_18600"/>
<dbReference type="EC" id="2.7.13.3" evidence="4"/>
<evidence type="ECO:0000256" key="5">
    <source>
        <dbReference type="ARBA" id="ARBA00022475"/>
    </source>
</evidence>
<feature type="transmembrane region" description="Helical" evidence="16">
    <location>
        <begin position="12"/>
        <end position="29"/>
    </location>
</feature>
<dbReference type="InterPro" id="IPR003660">
    <property type="entry name" value="HAMP_dom"/>
</dbReference>
<gene>
    <name evidence="19" type="ORF">BVG16_18600</name>
</gene>
<feature type="coiled-coil region" evidence="15">
    <location>
        <begin position="240"/>
        <end position="270"/>
    </location>
</feature>
<keyword evidence="11" id="KW-0067">ATP-binding</keyword>
<dbReference type="FunFam" id="3.30.565.10:FF:000023">
    <property type="entry name" value="PAS domain-containing sensor histidine kinase"/>
    <property type="match status" value="1"/>
</dbReference>
<comment type="caution">
    <text evidence="19">The sequence shown here is derived from an EMBL/GenBank/DDBJ whole genome shotgun (WGS) entry which is preliminary data.</text>
</comment>
<dbReference type="Gene3D" id="3.30.565.10">
    <property type="entry name" value="Histidine kinase-like ATPase, C-terminal domain"/>
    <property type="match status" value="1"/>
</dbReference>
<keyword evidence="14 16" id="KW-0472">Membrane</keyword>
<dbReference type="GO" id="GO:0005524">
    <property type="term" value="F:ATP binding"/>
    <property type="evidence" value="ECO:0007669"/>
    <property type="project" value="UniProtKB-KW"/>
</dbReference>
<dbReference type="SMART" id="SM00388">
    <property type="entry name" value="HisKA"/>
    <property type="match status" value="1"/>
</dbReference>
<evidence type="ECO:0000256" key="9">
    <source>
        <dbReference type="ARBA" id="ARBA00022741"/>
    </source>
</evidence>
<keyword evidence="9" id="KW-0547">Nucleotide-binding</keyword>
<dbReference type="InterPro" id="IPR036097">
    <property type="entry name" value="HisK_dim/P_sf"/>
</dbReference>
<dbReference type="GO" id="GO:0045121">
    <property type="term" value="C:membrane raft"/>
    <property type="evidence" value="ECO:0007669"/>
    <property type="project" value="UniProtKB-SubCell"/>
</dbReference>
<proteinExistence type="predicted"/>
<dbReference type="InterPro" id="IPR036890">
    <property type="entry name" value="HATPase_C_sf"/>
</dbReference>
<dbReference type="AlphaFoldDB" id="A0A1T2X8K8"/>
<dbReference type="PROSITE" id="PS50885">
    <property type="entry name" value="HAMP"/>
    <property type="match status" value="1"/>
</dbReference>
<keyword evidence="13" id="KW-0902">Two-component regulatory system</keyword>
<sequence>MRASLKWKFSGFLAVLLVFVVAILSGLILRGISTYQRQQTEAAMEQQAEAASNRIHQQYVTGTKVDPATFMRLRGSELARELGAVSGMRVILYNAQGVEVGDSLAMAEKSNVQDALAYALQNKIAYLTEGDMLEYLSPIQEPGGQLGVVHFQTSLSAQHAFYRNMLQLCWISGIVVLGISFVLGWLYMNRQANAIHRLKGAADRIREGQYLAEPSLHRRDELGELSLGIFEMSDAIRSNISSLQDEQGKLRMALDKLQQLEQQQKAFIHNISHEFKTPLTSIRAYSDLLQMYGDDPALIQEAQAAISKEATRLYELVERVLQLALLEKYAFEHHPSAVEVKELLNEICSRMKGKADQFGIVIEQELEPAWTWADRENLTHMFINLVDNAIKYNVENGSVTITNRMVQDQVEIEFRDTGIGIPVDRRDQIFEPFYTVNQDRARQSGGSGLGLALVKQLAEQQRGTIRVESPLEGQGTIFIVTLPLDIHPHQSLQVGNKSKSSG</sequence>
<evidence type="ECO:0000256" key="15">
    <source>
        <dbReference type="SAM" id="Coils"/>
    </source>
</evidence>
<evidence type="ECO:0000259" key="17">
    <source>
        <dbReference type="PROSITE" id="PS50109"/>
    </source>
</evidence>
<comment type="subcellular location">
    <subcellularLocation>
        <location evidence="3">Cell membrane</location>
        <topology evidence="3">Multi-pass membrane protein</topology>
    </subcellularLocation>
    <subcellularLocation>
        <location evidence="2">Membrane raft</location>
        <topology evidence="2">Multi-pass membrane protein</topology>
    </subcellularLocation>
</comment>
<dbReference type="CDD" id="cd00082">
    <property type="entry name" value="HisKA"/>
    <property type="match status" value="1"/>
</dbReference>
<evidence type="ECO:0000313" key="20">
    <source>
        <dbReference type="Proteomes" id="UP000190188"/>
    </source>
</evidence>
<dbReference type="InterPro" id="IPR003594">
    <property type="entry name" value="HATPase_dom"/>
</dbReference>
<dbReference type="PANTHER" id="PTHR45436">
    <property type="entry name" value="SENSOR HISTIDINE KINASE YKOH"/>
    <property type="match status" value="1"/>
</dbReference>
<evidence type="ECO:0000256" key="14">
    <source>
        <dbReference type="ARBA" id="ARBA00023136"/>
    </source>
</evidence>
<evidence type="ECO:0000256" key="10">
    <source>
        <dbReference type="ARBA" id="ARBA00022777"/>
    </source>
</evidence>
<dbReference type="GO" id="GO:0005886">
    <property type="term" value="C:plasma membrane"/>
    <property type="evidence" value="ECO:0007669"/>
    <property type="project" value="UniProtKB-SubCell"/>
</dbReference>
<dbReference type="CDD" id="cd06225">
    <property type="entry name" value="HAMP"/>
    <property type="match status" value="1"/>
</dbReference>
<keyword evidence="12 16" id="KW-1133">Transmembrane helix</keyword>
<evidence type="ECO:0000256" key="12">
    <source>
        <dbReference type="ARBA" id="ARBA00022989"/>
    </source>
</evidence>
<dbReference type="InterPro" id="IPR050428">
    <property type="entry name" value="TCS_sensor_his_kinase"/>
</dbReference>
<evidence type="ECO:0000256" key="16">
    <source>
        <dbReference type="SAM" id="Phobius"/>
    </source>
</evidence>
<dbReference type="EMBL" id="MSZX01000007">
    <property type="protein sequence ID" value="OPA76217.1"/>
    <property type="molecule type" value="Genomic_DNA"/>
</dbReference>
<dbReference type="Pfam" id="PF02518">
    <property type="entry name" value="HATPase_c"/>
    <property type="match status" value="1"/>
</dbReference>
<evidence type="ECO:0000256" key="6">
    <source>
        <dbReference type="ARBA" id="ARBA00022553"/>
    </source>
</evidence>
<dbReference type="InterPro" id="IPR005467">
    <property type="entry name" value="His_kinase_dom"/>
</dbReference>
<keyword evidence="7" id="KW-0808">Transferase</keyword>
<evidence type="ECO:0000256" key="1">
    <source>
        <dbReference type="ARBA" id="ARBA00000085"/>
    </source>
</evidence>
<comment type="catalytic activity">
    <reaction evidence="1">
        <text>ATP + protein L-histidine = ADP + protein N-phospho-L-histidine.</text>
        <dbReference type="EC" id="2.7.13.3"/>
    </reaction>
</comment>
<dbReference type="FunFam" id="1.10.287.130:FF:000001">
    <property type="entry name" value="Two-component sensor histidine kinase"/>
    <property type="match status" value="1"/>
</dbReference>
<dbReference type="OrthoDB" id="9786919at2"/>
<evidence type="ECO:0000256" key="8">
    <source>
        <dbReference type="ARBA" id="ARBA00022692"/>
    </source>
</evidence>
<feature type="domain" description="HAMP" evidence="18">
    <location>
        <begin position="189"/>
        <end position="241"/>
    </location>
</feature>
<evidence type="ECO:0000256" key="13">
    <source>
        <dbReference type="ARBA" id="ARBA00023012"/>
    </source>
</evidence>
<dbReference type="PRINTS" id="PR00344">
    <property type="entry name" value="BCTRLSENSOR"/>
</dbReference>
<dbReference type="CDD" id="cd00075">
    <property type="entry name" value="HATPase"/>
    <property type="match status" value="1"/>
</dbReference>
<dbReference type="Gene3D" id="1.10.287.130">
    <property type="match status" value="1"/>
</dbReference>
<dbReference type="InterPro" id="IPR004358">
    <property type="entry name" value="Sig_transdc_His_kin-like_C"/>
</dbReference>
<organism evidence="19 20">
    <name type="scientific">Paenibacillus selenitireducens</name>
    <dbReference type="NCBI Taxonomy" id="1324314"/>
    <lineage>
        <taxon>Bacteria</taxon>
        <taxon>Bacillati</taxon>
        <taxon>Bacillota</taxon>
        <taxon>Bacilli</taxon>
        <taxon>Bacillales</taxon>
        <taxon>Paenibacillaceae</taxon>
        <taxon>Paenibacillus</taxon>
    </lineage>
</organism>
<evidence type="ECO:0000256" key="3">
    <source>
        <dbReference type="ARBA" id="ARBA00004651"/>
    </source>
</evidence>
<dbReference type="SUPFAM" id="SSF55874">
    <property type="entry name" value="ATPase domain of HSP90 chaperone/DNA topoisomerase II/histidine kinase"/>
    <property type="match status" value="1"/>
</dbReference>
<evidence type="ECO:0000256" key="4">
    <source>
        <dbReference type="ARBA" id="ARBA00012438"/>
    </source>
</evidence>
<keyword evidence="10" id="KW-0418">Kinase</keyword>
<dbReference type="Proteomes" id="UP000190188">
    <property type="component" value="Unassembled WGS sequence"/>
</dbReference>
<dbReference type="SMART" id="SM00304">
    <property type="entry name" value="HAMP"/>
    <property type="match status" value="1"/>
</dbReference>
<name>A0A1T2X8K8_9BACL</name>
<evidence type="ECO:0000256" key="2">
    <source>
        <dbReference type="ARBA" id="ARBA00004314"/>
    </source>
</evidence>
<dbReference type="GO" id="GO:0000155">
    <property type="term" value="F:phosphorelay sensor kinase activity"/>
    <property type="evidence" value="ECO:0007669"/>
    <property type="project" value="InterPro"/>
</dbReference>
<dbReference type="SMART" id="SM00387">
    <property type="entry name" value="HATPase_c"/>
    <property type="match status" value="1"/>
</dbReference>
<dbReference type="RefSeq" id="WP_078500450.1">
    <property type="nucleotide sequence ID" value="NZ_MSZX01000007.1"/>
</dbReference>
<evidence type="ECO:0000256" key="7">
    <source>
        <dbReference type="ARBA" id="ARBA00022679"/>
    </source>
</evidence>
<dbReference type="Gene3D" id="6.10.340.10">
    <property type="match status" value="1"/>
</dbReference>
<dbReference type="InterPro" id="IPR003661">
    <property type="entry name" value="HisK_dim/P_dom"/>
</dbReference>
<evidence type="ECO:0000256" key="11">
    <source>
        <dbReference type="ARBA" id="ARBA00022840"/>
    </source>
</evidence>